<dbReference type="Pfam" id="PF00534">
    <property type="entry name" value="Glycos_transf_1"/>
    <property type="match status" value="1"/>
</dbReference>
<name>A0A941F2F7_9BACT</name>
<sequence>MRLLFINSIGKKKWGGGEKWMVLAAKELMKKGHHVLIGCRKHSILEYRSKSAGLTVVNIDIYSDISLRGGIQLRNVVDKEEIDLIIGCQNKDVRVAGLMSKLTRGPLVISRQGVQLLHKSNKYKWSFLPLCDGIITNTYSIKKEYDSYGWWGKDYVKVIHNGIPCLEEKNDAFDLTSILPVINGQTRIVVSTGRLAQQKGFQFLIEAAQQIVKQDNNVHFIIAGKGKLEASLKKQIMQAGLEQNVHLIGFQANVHALLKVADIFVLPSLYEGMPNALMEALANGVPAVSTDVNGVSELMKDEEHGYIVTSGNVSELSKAISKLLADKNLVDKGRKAREHVTNQFSVDKMVQNLELHLQELIANKVR</sequence>
<dbReference type="PANTHER" id="PTHR12526">
    <property type="entry name" value="GLYCOSYLTRANSFERASE"/>
    <property type="match status" value="1"/>
</dbReference>
<feature type="domain" description="Glycosyl transferase family 1" evidence="1">
    <location>
        <begin position="182"/>
        <end position="332"/>
    </location>
</feature>
<dbReference type="InterPro" id="IPR028098">
    <property type="entry name" value="Glyco_trans_4-like_N"/>
</dbReference>
<dbReference type="RefSeq" id="WP_212189480.1">
    <property type="nucleotide sequence ID" value="NZ_JAGTAR010000010.1"/>
</dbReference>
<dbReference type="PANTHER" id="PTHR12526:SF630">
    <property type="entry name" value="GLYCOSYLTRANSFERASE"/>
    <property type="match status" value="1"/>
</dbReference>
<dbReference type="CDD" id="cd03801">
    <property type="entry name" value="GT4_PimA-like"/>
    <property type="match status" value="1"/>
</dbReference>
<gene>
    <name evidence="3" type="ORF">KDU71_08175</name>
</gene>
<accession>A0A941F2F7</accession>
<proteinExistence type="predicted"/>
<dbReference type="EMBL" id="JAGTAR010000010">
    <property type="protein sequence ID" value="MBR8535533.1"/>
    <property type="molecule type" value="Genomic_DNA"/>
</dbReference>
<dbReference type="GO" id="GO:0016757">
    <property type="term" value="F:glycosyltransferase activity"/>
    <property type="evidence" value="ECO:0007669"/>
    <property type="project" value="InterPro"/>
</dbReference>
<evidence type="ECO:0000259" key="1">
    <source>
        <dbReference type="Pfam" id="PF00534"/>
    </source>
</evidence>
<dbReference type="InterPro" id="IPR001296">
    <property type="entry name" value="Glyco_trans_1"/>
</dbReference>
<organism evidence="3 4">
    <name type="scientific">Carboxylicivirga sediminis</name>
    <dbReference type="NCBI Taxonomy" id="2006564"/>
    <lineage>
        <taxon>Bacteria</taxon>
        <taxon>Pseudomonadati</taxon>
        <taxon>Bacteroidota</taxon>
        <taxon>Bacteroidia</taxon>
        <taxon>Marinilabiliales</taxon>
        <taxon>Marinilabiliaceae</taxon>
        <taxon>Carboxylicivirga</taxon>
    </lineage>
</organism>
<reference evidence="3" key="2">
    <citation type="submission" date="2021-04" db="EMBL/GenBank/DDBJ databases">
        <authorList>
            <person name="Zhang T."/>
            <person name="Zhang Y."/>
            <person name="Lu D."/>
            <person name="Zuo D."/>
            <person name="Du Z."/>
        </authorList>
    </citation>
    <scope>NUCLEOTIDE SEQUENCE</scope>
    <source>
        <strain evidence="3">JR1</strain>
    </source>
</reference>
<evidence type="ECO:0000313" key="3">
    <source>
        <dbReference type="EMBL" id="MBR8535533.1"/>
    </source>
</evidence>
<dbReference type="Pfam" id="PF13439">
    <property type="entry name" value="Glyco_transf_4"/>
    <property type="match status" value="1"/>
</dbReference>
<keyword evidence="4" id="KW-1185">Reference proteome</keyword>
<protein>
    <submittedName>
        <fullName evidence="3">Glycosyltransferase family 4 protein</fullName>
    </submittedName>
</protein>
<comment type="caution">
    <text evidence="3">The sequence shown here is derived from an EMBL/GenBank/DDBJ whole genome shotgun (WGS) entry which is preliminary data.</text>
</comment>
<dbReference type="SUPFAM" id="SSF53756">
    <property type="entry name" value="UDP-Glycosyltransferase/glycogen phosphorylase"/>
    <property type="match status" value="1"/>
</dbReference>
<evidence type="ECO:0000313" key="4">
    <source>
        <dbReference type="Proteomes" id="UP000679220"/>
    </source>
</evidence>
<dbReference type="Gene3D" id="3.40.50.2000">
    <property type="entry name" value="Glycogen Phosphorylase B"/>
    <property type="match status" value="2"/>
</dbReference>
<evidence type="ECO:0000259" key="2">
    <source>
        <dbReference type="Pfam" id="PF13439"/>
    </source>
</evidence>
<feature type="domain" description="Glycosyltransferase subfamily 4-like N-terminal" evidence="2">
    <location>
        <begin position="14"/>
        <end position="164"/>
    </location>
</feature>
<dbReference type="AlphaFoldDB" id="A0A941F2F7"/>
<reference evidence="3" key="1">
    <citation type="journal article" date="2018" name="Int. J. Syst. Evol. Microbiol.">
        <title>Carboxylicivirga sediminis sp. nov., isolated from coastal sediment.</title>
        <authorList>
            <person name="Wang F.Q."/>
            <person name="Ren L.H."/>
            <person name="Zou R.J."/>
            <person name="Sun Y.Z."/>
            <person name="Liu X.J."/>
            <person name="Jiang F."/>
            <person name="Liu L.J."/>
        </authorList>
    </citation>
    <scope>NUCLEOTIDE SEQUENCE</scope>
    <source>
        <strain evidence="3">JR1</strain>
    </source>
</reference>
<dbReference type="Proteomes" id="UP000679220">
    <property type="component" value="Unassembled WGS sequence"/>
</dbReference>